<keyword evidence="7" id="KW-0732">Signal</keyword>
<evidence type="ECO:0000256" key="7">
    <source>
        <dbReference type="SAM" id="SignalP"/>
    </source>
</evidence>
<keyword evidence="4" id="KW-1133">Transmembrane helix</keyword>
<evidence type="ECO:0000256" key="6">
    <source>
        <dbReference type="ARBA" id="ARBA00023180"/>
    </source>
</evidence>
<feature type="chain" id="PRO_5046419410" description="Secreted protein" evidence="7">
    <location>
        <begin position="16"/>
        <end position="75"/>
    </location>
</feature>
<organism evidence="8 9">
    <name type="scientific">Ranitomeya imitator</name>
    <name type="common">mimic poison frog</name>
    <dbReference type="NCBI Taxonomy" id="111125"/>
    <lineage>
        <taxon>Eukaryota</taxon>
        <taxon>Metazoa</taxon>
        <taxon>Chordata</taxon>
        <taxon>Craniata</taxon>
        <taxon>Vertebrata</taxon>
        <taxon>Euteleostomi</taxon>
        <taxon>Amphibia</taxon>
        <taxon>Batrachia</taxon>
        <taxon>Anura</taxon>
        <taxon>Neobatrachia</taxon>
        <taxon>Hyloidea</taxon>
        <taxon>Dendrobatidae</taxon>
        <taxon>Dendrobatinae</taxon>
        <taxon>Ranitomeya</taxon>
    </lineage>
</organism>
<evidence type="ECO:0000256" key="3">
    <source>
        <dbReference type="ARBA" id="ARBA00022692"/>
    </source>
</evidence>
<protein>
    <recommendedName>
        <fullName evidence="10">Secreted protein</fullName>
    </recommendedName>
</protein>
<keyword evidence="3" id="KW-0812">Transmembrane</keyword>
<proteinExistence type="inferred from homology"/>
<comment type="similarity">
    <text evidence="2">Belongs to the TMEM161 family.</text>
</comment>
<reference evidence="8" key="1">
    <citation type="submission" date="2023-07" db="EMBL/GenBank/DDBJ databases">
        <authorList>
            <person name="Stuckert A."/>
        </authorList>
    </citation>
    <scope>NUCLEOTIDE SEQUENCE</scope>
</reference>
<comment type="subcellular location">
    <subcellularLocation>
        <location evidence="1">Membrane</location>
        <topology evidence="1">Multi-pass membrane protein</topology>
    </subcellularLocation>
</comment>
<evidence type="ECO:0000313" key="8">
    <source>
        <dbReference type="EMBL" id="CAJ0937443.1"/>
    </source>
</evidence>
<dbReference type="Pfam" id="PF10268">
    <property type="entry name" value="Tmemb_161AB"/>
    <property type="match status" value="1"/>
</dbReference>
<evidence type="ECO:0000256" key="4">
    <source>
        <dbReference type="ARBA" id="ARBA00022989"/>
    </source>
</evidence>
<gene>
    <name evidence="8" type="ORF">RIMI_LOCUS7195430</name>
</gene>
<evidence type="ECO:0000256" key="5">
    <source>
        <dbReference type="ARBA" id="ARBA00023136"/>
    </source>
</evidence>
<keyword evidence="9" id="KW-1185">Reference proteome</keyword>
<keyword evidence="6" id="KW-0325">Glycoprotein</keyword>
<evidence type="ECO:0000313" key="9">
    <source>
        <dbReference type="Proteomes" id="UP001176940"/>
    </source>
</evidence>
<dbReference type="EMBL" id="CAUEEQ010013456">
    <property type="protein sequence ID" value="CAJ0937443.1"/>
    <property type="molecule type" value="Genomic_DNA"/>
</dbReference>
<name>A0ABN9LAK1_9NEOB</name>
<evidence type="ECO:0000256" key="2">
    <source>
        <dbReference type="ARBA" id="ARBA00009706"/>
    </source>
</evidence>
<keyword evidence="5" id="KW-0472">Membrane</keyword>
<dbReference type="InterPro" id="IPR019395">
    <property type="entry name" value="Transmembrane_161A/B"/>
</dbReference>
<evidence type="ECO:0008006" key="10">
    <source>
        <dbReference type="Google" id="ProtNLM"/>
    </source>
</evidence>
<sequence>MAVMGIQMIVTLVVASVMYRVSPHYSLARWLLCNGRNHITFEVTLRGLYDRKYPKVTHSKNCTPQGAQNHIQEVY</sequence>
<feature type="signal peptide" evidence="7">
    <location>
        <begin position="1"/>
        <end position="15"/>
    </location>
</feature>
<evidence type="ECO:0000256" key="1">
    <source>
        <dbReference type="ARBA" id="ARBA00004141"/>
    </source>
</evidence>
<dbReference type="Proteomes" id="UP001176940">
    <property type="component" value="Unassembled WGS sequence"/>
</dbReference>
<accession>A0ABN9LAK1</accession>
<comment type="caution">
    <text evidence="8">The sequence shown here is derived from an EMBL/GenBank/DDBJ whole genome shotgun (WGS) entry which is preliminary data.</text>
</comment>